<dbReference type="PANTHER" id="PTHR43135">
    <property type="entry name" value="ALPHA-D-RIBOSE 1-METHYLPHOSPHONATE 5-TRIPHOSPHATE DIPHOSPHATASE"/>
    <property type="match status" value="1"/>
</dbReference>
<gene>
    <name evidence="2" type="ORF">METZ01_LOCUS7268</name>
</gene>
<protein>
    <recommendedName>
        <fullName evidence="1">Amidohydrolase-related domain-containing protein</fullName>
    </recommendedName>
</protein>
<feature type="domain" description="Amidohydrolase-related" evidence="1">
    <location>
        <begin position="393"/>
        <end position="480"/>
    </location>
</feature>
<dbReference type="InterPro" id="IPR032466">
    <property type="entry name" value="Metal_Hydrolase"/>
</dbReference>
<reference evidence="2" key="1">
    <citation type="submission" date="2018-05" db="EMBL/GenBank/DDBJ databases">
        <authorList>
            <person name="Lanie J.A."/>
            <person name="Ng W.-L."/>
            <person name="Kazmierczak K.M."/>
            <person name="Andrzejewski T.M."/>
            <person name="Davidsen T.M."/>
            <person name="Wayne K.J."/>
            <person name="Tettelin H."/>
            <person name="Glass J.I."/>
            <person name="Rusch D."/>
            <person name="Podicherti R."/>
            <person name="Tsui H.-C.T."/>
            <person name="Winkler M.E."/>
        </authorList>
    </citation>
    <scope>NUCLEOTIDE SEQUENCE</scope>
</reference>
<evidence type="ECO:0000313" key="2">
    <source>
        <dbReference type="EMBL" id="SUZ54414.1"/>
    </source>
</evidence>
<dbReference type="Gene3D" id="3.20.20.140">
    <property type="entry name" value="Metal-dependent hydrolases"/>
    <property type="match status" value="2"/>
</dbReference>
<dbReference type="InterPro" id="IPR051781">
    <property type="entry name" value="Metallo-dep_Hydrolase"/>
</dbReference>
<dbReference type="Pfam" id="PF01979">
    <property type="entry name" value="Amidohydro_1"/>
    <property type="match status" value="1"/>
</dbReference>
<dbReference type="SUPFAM" id="SSF51556">
    <property type="entry name" value="Metallo-dependent hydrolases"/>
    <property type="match status" value="1"/>
</dbReference>
<evidence type="ECO:0000259" key="1">
    <source>
        <dbReference type="Pfam" id="PF01979"/>
    </source>
</evidence>
<name>A0A381NJX1_9ZZZZ</name>
<dbReference type="InterPro" id="IPR011059">
    <property type="entry name" value="Metal-dep_hydrolase_composite"/>
</dbReference>
<dbReference type="AlphaFoldDB" id="A0A381NJX1"/>
<accession>A0A381NJX1</accession>
<dbReference type="PANTHER" id="PTHR43135:SF3">
    <property type="entry name" value="ALPHA-D-RIBOSE 1-METHYLPHOSPHONATE 5-TRIPHOSPHATE DIPHOSPHATASE"/>
    <property type="match status" value="1"/>
</dbReference>
<dbReference type="InterPro" id="IPR006680">
    <property type="entry name" value="Amidohydro-rel"/>
</dbReference>
<dbReference type="SUPFAM" id="SSF51338">
    <property type="entry name" value="Composite domain of metallo-dependent hydrolases"/>
    <property type="match status" value="1"/>
</dbReference>
<sequence length="541" mass="60177">MSVIRWSVAALSVFSFTVGVTTSAQEVAEMIPAPDREDQGAGPFERLIIRGAVVIDGAGAPPQGPMDLVIEGNRITEIRGVGTPGAPINNARRPQNATSEIDAHGMYVMPGFVDLHTHIGGVPKAPEAEYTFKLWMGHGVTTVRDAGGGARDWVLRERDRSRSNEIVAPRIVAYGRPGTGEGWDGGPIRSAETARAWVQWASTKGVEGLKLGSYDPLIMAALIDEAKQHGMGTMAHLGQSGVGRMNAIDAARLGLGTVTHYYGLFESLLKDYTVQNWPSSQNQSNEQDRFGQVARLWNQIHPRGSDEWQALIREFIDLGTTLDPTMTIYEAGRDVMRARNADWHDDYTLPSQWEFFEPSRVNHGAYWYYWTTHDEVAWKNFFRVWMSFLNDFKNQGGRVTTGSDSGFIYKLYGFGYIREFELLQEAGFHPLEVIRSATLNGAETLHEPKGVSIEYGLIRPGLLADLVIVDENPLENFQVLYGTGAERLNDETGLTERVGGVRYTIKDGIVYDAKELLADVRRMVERAKRQQANRNTSAESY</sequence>
<proteinExistence type="predicted"/>
<dbReference type="GO" id="GO:0016810">
    <property type="term" value="F:hydrolase activity, acting on carbon-nitrogen (but not peptide) bonds"/>
    <property type="evidence" value="ECO:0007669"/>
    <property type="project" value="InterPro"/>
</dbReference>
<organism evidence="2">
    <name type="scientific">marine metagenome</name>
    <dbReference type="NCBI Taxonomy" id="408172"/>
    <lineage>
        <taxon>unclassified sequences</taxon>
        <taxon>metagenomes</taxon>
        <taxon>ecological metagenomes</taxon>
    </lineage>
</organism>
<dbReference type="Gene3D" id="2.30.40.10">
    <property type="entry name" value="Urease, subunit C, domain 1"/>
    <property type="match status" value="2"/>
</dbReference>
<dbReference type="EMBL" id="UINC01000387">
    <property type="protein sequence ID" value="SUZ54414.1"/>
    <property type="molecule type" value="Genomic_DNA"/>
</dbReference>